<keyword evidence="3 5" id="KW-1133">Transmembrane helix</keyword>
<evidence type="ECO:0000256" key="1">
    <source>
        <dbReference type="ARBA" id="ARBA00004141"/>
    </source>
</evidence>
<feature type="transmembrane region" description="Helical" evidence="5">
    <location>
        <begin position="164"/>
        <end position="181"/>
    </location>
</feature>
<comment type="similarity">
    <text evidence="5">Belongs to the TPT transporter family. SLC35D subfamily.</text>
</comment>
<sequence length="467" mass="52680">MAPQIPRSYAELKEKVPNIGIVFTAILSWFTFSLLISLYNKWMFSDETLDFKFPVLITACHQLILFILSCVTLIIWPKFRLNYHEGNSTTNNNTESISYLINPKTYLTKILPCALASASDIGLGNSSLKFITISLYTMLKSSAVLIFTLFWGFLLRLEKITTKLIIITIIMTLSVMMMVYGQNDDTSDLHEPESVEEEIGELKKFTKFLIKRTVDSLLTTNELGEVTGEVTSDDTGIFSEDAYEEAVASTTASTSTDIIIDKSSTYILFIGCFLVLLASCMSGLRWALTQIVLRGNRYTKNPILTIFYLSPAMFISLVLMGSQVEGFDRFLNSKIWSTYGVFGTFMLLLFPGCLAFCMTLSQFIILQYAPLLTLSIAGIVREVITIFLGWLIFGDKLNFVNLIGIVITLCDITWYNLYRLELSNQKNDVPKAIVKEDRERLIDESGNGVDNIDVVDVVEMDRLNSRN</sequence>
<feature type="transmembrane region" description="Helical" evidence="5">
    <location>
        <begin position="305"/>
        <end position="324"/>
    </location>
</feature>
<evidence type="ECO:0000256" key="2">
    <source>
        <dbReference type="ARBA" id="ARBA00022692"/>
    </source>
</evidence>
<dbReference type="Proteomes" id="UP000094801">
    <property type="component" value="Unassembled WGS sequence"/>
</dbReference>
<proteinExistence type="inferred from homology"/>
<protein>
    <recommendedName>
        <fullName evidence="5">GDP-mannose transporter</fullName>
        <shortName evidence="5">GMT</shortName>
    </recommendedName>
</protein>
<keyword evidence="5" id="KW-0333">Golgi apparatus</keyword>
<evidence type="ECO:0000313" key="7">
    <source>
        <dbReference type="Proteomes" id="UP000094801"/>
    </source>
</evidence>
<dbReference type="STRING" id="983967.A0A1E4T2L4"/>
<feature type="transmembrane region" description="Helical" evidence="5">
    <location>
        <begin position="51"/>
        <end position="76"/>
    </location>
</feature>
<name>A0A1E4T2L4_9ASCO</name>
<dbReference type="PANTHER" id="PTHR11132">
    <property type="entry name" value="SOLUTE CARRIER FAMILY 35"/>
    <property type="match status" value="1"/>
</dbReference>
<keyword evidence="7" id="KW-1185">Reference proteome</keyword>
<feature type="transmembrane region" description="Helical" evidence="5">
    <location>
        <begin position="133"/>
        <end position="157"/>
    </location>
</feature>
<feature type="transmembrane region" description="Helical" evidence="5">
    <location>
        <begin position="266"/>
        <end position="284"/>
    </location>
</feature>
<keyword evidence="2 5" id="KW-0812">Transmembrane</keyword>
<accession>A0A1E4T2L4</accession>
<feature type="transmembrane region" description="Helical" evidence="5">
    <location>
        <begin position="399"/>
        <end position="418"/>
    </location>
</feature>
<evidence type="ECO:0000256" key="3">
    <source>
        <dbReference type="ARBA" id="ARBA00022989"/>
    </source>
</evidence>
<dbReference type="GO" id="GO:0005789">
    <property type="term" value="C:endoplasmic reticulum membrane"/>
    <property type="evidence" value="ECO:0007669"/>
    <property type="project" value="UniProtKB-SubCell"/>
</dbReference>
<organism evidence="6 7">
    <name type="scientific">[Candida] arabinofermentans NRRL YB-2248</name>
    <dbReference type="NCBI Taxonomy" id="983967"/>
    <lineage>
        <taxon>Eukaryota</taxon>
        <taxon>Fungi</taxon>
        <taxon>Dikarya</taxon>
        <taxon>Ascomycota</taxon>
        <taxon>Saccharomycotina</taxon>
        <taxon>Pichiomycetes</taxon>
        <taxon>Pichiales</taxon>
        <taxon>Pichiaceae</taxon>
        <taxon>Ogataea</taxon>
        <taxon>Ogataea/Candida clade</taxon>
    </lineage>
</organism>
<dbReference type="GO" id="GO:0030659">
    <property type="term" value="C:cytoplasmic vesicle membrane"/>
    <property type="evidence" value="ECO:0007669"/>
    <property type="project" value="UniProtKB-SubCell"/>
</dbReference>
<evidence type="ECO:0000313" key="6">
    <source>
        <dbReference type="EMBL" id="ODV85987.1"/>
    </source>
</evidence>
<feature type="transmembrane region" description="Helical" evidence="5">
    <location>
        <begin position="20"/>
        <end position="39"/>
    </location>
</feature>
<gene>
    <name evidence="6" type="ORF">CANARDRAFT_148778</name>
</gene>
<comment type="subcellular location">
    <subcellularLocation>
        <location evidence="5">Golgi apparatus membrane</location>
        <topology evidence="5">Multi-pass membrane protein</topology>
    </subcellularLocation>
    <subcellularLocation>
        <location evidence="5">Cytoplasmic vesicle membrane</location>
        <topology evidence="5">Multi-pass membrane protein</topology>
    </subcellularLocation>
    <subcellularLocation>
        <location evidence="5">Endoplasmic reticulum membrane</location>
        <topology evidence="5">Multi-pass membrane protein</topology>
    </subcellularLocation>
    <subcellularLocation>
        <location evidence="1">Membrane</location>
        <topology evidence="1">Multi-pass membrane protein</topology>
    </subcellularLocation>
</comment>
<comment type="subunit">
    <text evidence="5">Homooligomer.</text>
</comment>
<keyword evidence="5" id="KW-0256">Endoplasmic reticulum</keyword>
<feature type="transmembrane region" description="Helical" evidence="5">
    <location>
        <begin position="336"/>
        <end position="359"/>
    </location>
</feature>
<feature type="transmembrane region" description="Helical" evidence="5">
    <location>
        <begin position="371"/>
        <end position="393"/>
    </location>
</feature>
<dbReference type="OrthoDB" id="18894at2759"/>
<keyword evidence="4 5" id="KW-0472">Membrane</keyword>
<keyword evidence="5" id="KW-0762">Sugar transport</keyword>
<dbReference type="AlphaFoldDB" id="A0A1E4T2L4"/>
<keyword evidence="5" id="KW-0813">Transport</keyword>
<reference evidence="7" key="1">
    <citation type="submission" date="2016-04" db="EMBL/GenBank/DDBJ databases">
        <title>Comparative genomics of biotechnologically important yeasts.</title>
        <authorList>
            <consortium name="DOE Joint Genome Institute"/>
            <person name="Riley R."/>
            <person name="Haridas S."/>
            <person name="Wolfe K.H."/>
            <person name="Lopes M.R."/>
            <person name="Hittinger C.T."/>
            <person name="Goker M."/>
            <person name="Salamov A."/>
            <person name="Wisecaver J."/>
            <person name="Long T.M."/>
            <person name="Aerts A.L."/>
            <person name="Barry K."/>
            <person name="Choi C."/>
            <person name="Clum A."/>
            <person name="Coughlan A.Y."/>
            <person name="Deshpande S."/>
            <person name="Douglass A.P."/>
            <person name="Hanson S.J."/>
            <person name="Klenk H.-P."/>
            <person name="Labutti K."/>
            <person name="Lapidus A."/>
            <person name="Lindquist E."/>
            <person name="Lipzen A."/>
            <person name="Meier-Kolthoff J.P."/>
            <person name="Ohm R.A."/>
            <person name="Otillar R.P."/>
            <person name="Pangilinan J."/>
            <person name="Peng Y."/>
            <person name="Rokas A."/>
            <person name="Rosa C.A."/>
            <person name="Scheuner C."/>
            <person name="Sibirny A.A."/>
            <person name="Slot J.C."/>
            <person name="Stielow J.B."/>
            <person name="Sun H."/>
            <person name="Kurtzman C.P."/>
            <person name="Blackwell M."/>
            <person name="Grigoriev I.V."/>
            <person name="Jeffries T.W."/>
        </authorList>
    </citation>
    <scope>NUCLEOTIDE SEQUENCE [LARGE SCALE GENOMIC DNA]</scope>
    <source>
        <strain evidence="7">NRRL YB-2248</strain>
    </source>
</reference>
<evidence type="ECO:0000256" key="5">
    <source>
        <dbReference type="RuleBase" id="RU367097"/>
    </source>
</evidence>
<evidence type="ECO:0000256" key="4">
    <source>
        <dbReference type="ARBA" id="ARBA00023136"/>
    </source>
</evidence>
<dbReference type="GO" id="GO:0000139">
    <property type="term" value="C:Golgi membrane"/>
    <property type="evidence" value="ECO:0007669"/>
    <property type="project" value="UniProtKB-SubCell"/>
</dbReference>
<dbReference type="EMBL" id="KV453851">
    <property type="protein sequence ID" value="ODV85987.1"/>
    <property type="molecule type" value="Genomic_DNA"/>
</dbReference>
<comment type="function">
    <text evidence="5">Involved in the import of GDP-mannose from the cytoplasm into the Golgi lumen.</text>
</comment>
<keyword evidence="5" id="KW-0968">Cytoplasmic vesicle</keyword>
<dbReference type="InterPro" id="IPR050186">
    <property type="entry name" value="TPT_transporter"/>
</dbReference>